<comment type="caution">
    <text evidence="2">The sequence shown here is derived from an EMBL/GenBank/DDBJ whole genome shotgun (WGS) entry which is preliminary data.</text>
</comment>
<accession>A0A6A3AL58</accession>
<dbReference type="GO" id="GO:0005778">
    <property type="term" value="C:peroxisomal membrane"/>
    <property type="evidence" value="ECO:0007669"/>
    <property type="project" value="InterPro"/>
</dbReference>
<dbReference type="AlphaFoldDB" id="A0A6A3AL58"/>
<feature type="coiled-coil region" evidence="1">
    <location>
        <begin position="35"/>
        <end position="62"/>
    </location>
</feature>
<sequence length="635" mass="72216">MDVRFDSWDLWRRHRRKVLVTAGVFGSGYLLYKLYDAHKRRLTDLERQVAREKENDEFIKAQMQVHFDNIQRIAVTATLPHAMHYLSCQIDEDLNLSHLTDRLMKGKVQPNSLSSSEKLELWDRLKILSFTRMVVSIWAVTILSLYIRVQVNILGKHLYIDTACGLGSSHLLEDADPIDRDDQQKFLASADFLASHGLRKLICGMQTAATEVLKAEQLRDFFNTAILHQTIMQILDMFLSMGSPHHWVDCMMPEDPRSHKLAKTSSSGETNPLEFTQFDQLMVETREVVSSAEFGNVVELSLKAVAKALVEDKSFQSGGGSLTNGMPLARLLPRIAQICPSLVEEPSKNQFIKIIQNVPEVGLFFTLLYSSETKSSKVNMVSKRLKSINGILARVGKIERIQEQLVKIQQEMTDHAKKFQDDSKEQMTTLMDLVNVVIHGEKPLENPVVKVVNKVLNDNDEFEVILSDDQEPIREHDNSRQLKDLVPGGIGELMVNEESMKEKELITPRYVQPQWPPNEKWTYKEAPWINEFGTPNCLAKGPSNLEGNLQDPLEQAIQKCKEDATMKTYQTPISDFLRTDGVLGSLENLTNTTPITAAICVYNQDKAIVTNENCFEPNFQLINEEMRSEQKVAKK</sequence>
<dbReference type="InterPro" id="IPR006966">
    <property type="entry name" value="Peroxin-3"/>
</dbReference>
<dbReference type="PANTHER" id="PTHR28080">
    <property type="entry name" value="PEROXISOMAL BIOGENESIS FACTOR 3"/>
    <property type="match status" value="1"/>
</dbReference>
<gene>
    <name evidence="2" type="ORF">F3Y22_tig00110429pilonHSYRG00725</name>
</gene>
<evidence type="ECO:0000313" key="2">
    <source>
        <dbReference type="EMBL" id="KAE8705330.1"/>
    </source>
</evidence>
<dbReference type="GO" id="GO:0030674">
    <property type="term" value="F:protein-macromolecule adaptor activity"/>
    <property type="evidence" value="ECO:0007669"/>
    <property type="project" value="TreeGrafter"/>
</dbReference>
<dbReference type="EMBL" id="VEPZ02000982">
    <property type="protein sequence ID" value="KAE8705330.1"/>
    <property type="molecule type" value="Genomic_DNA"/>
</dbReference>
<evidence type="ECO:0000313" key="3">
    <source>
        <dbReference type="Proteomes" id="UP000436088"/>
    </source>
</evidence>
<proteinExistence type="predicted"/>
<organism evidence="2 3">
    <name type="scientific">Hibiscus syriacus</name>
    <name type="common">Rose of Sharon</name>
    <dbReference type="NCBI Taxonomy" id="106335"/>
    <lineage>
        <taxon>Eukaryota</taxon>
        <taxon>Viridiplantae</taxon>
        <taxon>Streptophyta</taxon>
        <taxon>Embryophyta</taxon>
        <taxon>Tracheophyta</taxon>
        <taxon>Spermatophyta</taxon>
        <taxon>Magnoliopsida</taxon>
        <taxon>eudicotyledons</taxon>
        <taxon>Gunneridae</taxon>
        <taxon>Pentapetalae</taxon>
        <taxon>rosids</taxon>
        <taxon>malvids</taxon>
        <taxon>Malvales</taxon>
        <taxon>Malvaceae</taxon>
        <taxon>Malvoideae</taxon>
        <taxon>Hibiscus</taxon>
    </lineage>
</organism>
<keyword evidence="3" id="KW-1185">Reference proteome</keyword>
<dbReference type="PANTHER" id="PTHR28080:SF1">
    <property type="entry name" value="PEROXISOMAL BIOGENESIS FACTOR 3"/>
    <property type="match status" value="1"/>
</dbReference>
<dbReference type="Proteomes" id="UP000436088">
    <property type="component" value="Unassembled WGS sequence"/>
</dbReference>
<dbReference type="Pfam" id="PF04882">
    <property type="entry name" value="Peroxin-3"/>
    <property type="match status" value="1"/>
</dbReference>
<evidence type="ECO:0000256" key="1">
    <source>
        <dbReference type="SAM" id="Coils"/>
    </source>
</evidence>
<reference evidence="2" key="1">
    <citation type="submission" date="2019-09" db="EMBL/GenBank/DDBJ databases">
        <title>Draft genome information of white flower Hibiscus syriacus.</title>
        <authorList>
            <person name="Kim Y.-M."/>
        </authorList>
    </citation>
    <scope>NUCLEOTIDE SEQUENCE [LARGE SCALE GENOMIC DNA]</scope>
    <source>
        <strain evidence="2">YM2019G1</strain>
    </source>
</reference>
<protein>
    <submittedName>
        <fullName evidence="2">Peroxisome bioproteinsis protein 3-1</fullName>
    </submittedName>
</protein>
<name>A0A6A3AL58_HIBSY</name>
<dbReference type="GO" id="GO:0045046">
    <property type="term" value="P:protein import into peroxisome membrane"/>
    <property type="evidence" value="ECO:0007669"/>
    <property type="project" value="TreeGrafter"/>
</dbReference>
<keyword evidence="1" id="KW-0175">Coiled coil</keyword>